<feature type="compositionally biased region" description="Basic and acidic residues" evidence="3">
    <location>
        <begin position="260"/>
        <end position="271"/>
    </location>
</feature>
<dbReference type="PANTHER" id="PTHR47659">
    <property type="entry name" value="ZN(II)2CYS6 TRANSCRIPTION FACTOR (EUROFUNG)-RELATED"/>
    <property type="match status" value="1"/>
</dbReference>
<accession>A0AAD5TP31</accession>
<evidence type="ECO:0000313" key="5">
    <source>
        <dbReference type="EMBL" id="KAJ3182680.1"/>
    </source>
</evidence>
<dbReference type="InterPro" id="IPR050335">
    <property type="entry name" value="ERT1_acuK_gluconeogen_tf"/>
</dbReference>
<evidence type="ECO:0000259" key="4">
    <source>
        <dbReference type="PROSITE" id="PS50048"/>
    </source>
</evidence>
<dbReference type="GO" id="GO:0000981">
    <property type="term" value="F:DNA-binding transcription factor activity, RNA polymerase II-specific"/>
    <property type="evidence" value="ECO:0007669"/>
    <property type="project" value="InterPro"/>
</dbReference>
<dbReference type="GO" id="GO:0008270">
    <property type="term" value="F:zinc ion binding"/>
    <property type="evidence" value="ECO:0007669"/>
    <property type="project" value="InterPro"/>
</dbReference>
<feature type="compositionally biased region" description="Low complexity" evidence="3">
    <location>
        <begin position="190"/>
        <end position="204"/>
    </location>
</feature>
<feature type="compositionally biased region" description="Basic and acidic residues" evidence="3">
    <location>
        <begin position="33"/>
        <end position="48"/>
    </location>
</feature>
<dbReference type="Proteomes" id="UP001212152">
    <property type="component" value="Unassembled WGS sequence"/>
</dbReference>
<dbReference type="CDD" id="cd00067">
    <property type="entry name" value="GAL4"/>
    <property type="match status" value="1"/>
</dbReference>
<reference evidence="5" key="1">
    <citation type="submission" date="2020-05" db="EMBL/GenBank/DDBJ databases">
        <title>Phylogenomic resolution of chytrid fungi.</title>
        <authorList>
            <person name="Stajich J.E."/>
            <person name="Amses K."/>
            <person name="Simmons R."/>
            <person name="Seto K."/>
            <person name="Myers J."/>
            <person name="Bonds A."/>
            <person name="Quandt C.A."/>
            <person name="Barry K."/>
            <person name="Liu P."/>
            <person name="Grigoriev I."/>
            <person name="Longcore J.E."/>
            <person name="James T.Y."/>
        </authorList>
    </citation>
    <scope>NUCLEOTIDE SEQUENCE</scope>
    <source>
        <strain evidence="5">JEL0379</strain>
    </source>
</reference>
<name>A0AAD5TP31_9FUNG</name>
<evidence type="ECO:0000313" key="6">
    <source>
        <dbReference type="Proteomes" id="UP001212152"/>
    </source>
</evidence>
<feature type="compositionally biased region" description="Basic and acidic residues" evidence="3">
    <location>
        <begin position="354"/>
        <end position="371"/>
    </location>
</feature>
<keyword evidence="6" id="KW-1185">Reference proteome</keyword>
<organism evidence="5 6">
    <name type="scientific">Geranomyces variabilis</name>
    <dbReference type="NCBI Taxonomy" id="109894"/>
    <lineage>
        <taxon>Eukaryota</taxon>
        <taxon>Fungi</taxon>
        <taxon>Fungi incertae sedis</taxon>
        <taxon>Chytridiomycota</taxon>
        <taxon>Chytridiomycota incertae sedis</taxon>
        <taxon>Chytridiomycetes</taxon>
        <taxon>Spizellomycetales</taxon>
        <taxon>Powellomycetaceae</taxon>
        <taxon>Geranomyces</taxon>
    </lineage>
</organism>
<dbReference type="AlphaFoldDB" id="A0AAD5TP31"/>
<feature type="domain" description="Zn(2)-C6 fungal-type" evidence="4">
    <location>
        <begin position="93"/>
        <end position="122"/>
    </location>
</feature>
<feature type="region of interest" description="Disordered" evidence="3">
    <location>
        <begin position="124"/>
        <end position="292"/>
    </location>
</feature>
<dbReference type="PROSITE" id="PS50048">
    <property type="entry name" value="ZN2_CY6_FUNGAL_2"/>
    <property type="match status" value="1"/>
</dbReference>
<evidence type="ECO:0000256" key="1">
    <source>
        <dbReference type="ARBA" id="ARBA00022723"/>
    </source>
</evidence>
<keyword evidence="1" id="KW-0479">Metal-binding</keyword>
<proteinExistence type="predicted"/>
<feature type="compositionally biased region" description="Acidic residues" evidence="3">
    <location>
        <begin position="218"/>
        <end position="239"/>
    </location>
</feature>
<evidence type="ECO:0000256" key="2">
    <source>
        <dbReference type="ARBA" id="ARBA00023242"/>
    </source>
</evidence>
<protein>
    <recommendedName>
        <fullName evidence="4">Zn(2)-C6 fungal-type domain-containing protein</fullName>
    </recommendedName>
</protein>
<feature type="compositionally biased region" description="Polar residues" evidence="3">
    <location>
        <begin position="1"/>
        <end position="16"/>
    </location>
</feature>
<feature type="region of interest" description="Disordered" evidence="3">
    <location>
        <begin position="1"/>
        <end position="89"/>
    </location>
</feature>
<feature type="compositionally biased region" description="Basic and acidic residues" evidence="3">
    <location>
        <begin position="177"/>
        <end position="189"/>
    </location>
</feature>
<keyword evidence="2" id="KW-0539">Nucleus</keyword>
<dbReference type="EMBL" id="JADGJQ010000008">
    <property type="protein sequence ID" value="KAJ3182680.1"/>
    <property type="molecule type" value="Genomic_DNA"/>
</dbReference>
<feature type="region of interest" description="Disordered" evidence="3">
    <location>
        <begin position="342"/>
        <end position="385"/>
    </location>
</feature>
<dbReference type="PANTHER" id="PTHR47659:SF7">
    <property type="entry name" value="FUNGAL TRANSCRIPTIONAL REGULATORY PROTEIN, N-TERMINAL DOMAIN-CONTAINING PROTEIN"/>
    <property type="match status" value="1"/>
</dbReference>
<dbReference type="InterPro" id="IPR001138">
    <property type="entry name" value="Zn2Cys6_DnaBD"/>
</dbReference>
<comment type="caution">
    <text evidence="5">The sequence shown here is derived from an EMBL/GenBank/DDBJ whole genome shotgun (WGS) entry which is preliminary data.</text>
</comment>
<evidence type="ECO:0000256" key="3">
    <source>
        <dbReference type="SAM" id="MobiDB-lite"/>
    </source>
</evidence>
<sequence>MSTPTLASRRFSSSDASIRDTRRRRSTVSALADHGEQLVKAAVADRRNSGAPPLPLPTTRTSKRRQSCAAALPSPRGDDEPEWPKKRKQVKNACVNCQKACKKCETVRPCPRCVRYGIETTCHDSVRKERKKGVSRGPYKRKEEDELGVDGDDYHENENVNVHRKRRASTSGFSSRDMSRKSCSADERSSGSGSSSSQSTPGPGACHVPSPCPSEAFKEEDEDDEDPDEDDDEDDEAGEEFAGWRKIKGAAADDDEEDQDTYHPKSMSRVEEEQDEGVENSVAKVDSDDSKWDPMTILATVCTAALEHSQADRVPERRNVAEDAFEFARRNENVYRMTSSVDERYHQESGSARNEIEIRYPPDKEQYDSRSDLNSAPRLPPLNLPGHQLLTSAGYECHEYSDESGLYPLGNAHPRRDSGYEDSMPHDAGRFVAQSYTTCYNIPQSHPSAQRAAVACLPTPVDYRYIYPSQGRGDIGRLSDRRDARFFSEHERDYLMLPLPRNVALPPSSFSLPSLTEALGLDAGSERNGWKWEE</sequence>
<gene>
    <name evidence="5" type="ORF">HDU87_008019</name>
</gene>